<evidence type="ECO:0000313" key="4">
    <source>
        <dbReference type="EMBL" id="KAL1225975.1"/>
    </source>
</evidence>
<gene>
    <name evidence="4" type="ORF">V5N11_025603</name>
</gene>
<dbReference type="InterPro" id="IPR055414">
    <property type="entry name" value="LRR_R13L4/SHOC2-like"/>
</dbReference>
<dbReference type="Gene3D" id="3.80.10.10">
    <property type="entry name" value="Ribonuclease Inhibitor"/>
    <property type="match status" value="1"/>
</dbReference>
<feature type="compositionally biased region" description="Polar residues" evidence="2">
    <location>
        <begin position="41"/>
        <end position="91"/>
    </location>
</feature>
<evidence type="ECO:0000256" key="1">
    <source>
        <dbReference type="ARBA" id="ARBA00022737"/>
    </source>
</evidence>
<dbReference type="SUPFAM" id="SSF52058">
    <property type="entry name" value="L domain-like"/>
    <property type="match status" value="1"/>
</dbReference>
<dbReference type="AlphaFoldDB" id="A0ABD1C954"/>
<organism evidence="4 5">
    <name type="scientific">Cardamine amara subsp. amara</name>
    <dbReference type="NCBI Taxonomy" id="228776"/>
    <lineage>
        <taxon>Eukaryota</taxon>
        <taxon>Viridiplantae</taxon>
        <taxon>Streptophyta</taxon>
        <taxon>Embryophyta</taxon>
        <taxon>Tracheophyta</taxon>
        <taxon>Spermatophyta</taxon>
        <taxon>Magnoliopsida</taxon>
        <taxon>eudicotyledons</taxon>
        <taxon>Gunneridae</taxon>
        <taxon>Pentapetalae</taxon>
        <taxon>rosids</taxon>
        <taxon>malvids</taxon>
        <taxon>Brassicales</taxon>
        <taxon>Brassicaceae</taxon>
        <taxon>Cardamineae</taxon>
        <taxon>Cardamine</taxon>
    </lineage>
</organism>
<keyword evidence="1" id="KW-0677">Repeat</keyword>
<protein>
    <submittedName>
        <fullName evidence="4">Disease resistance RPP13-like protein 4</fullName>
    </submittedName>
</protein>
<proteinExistence type="predicted"/>
<dbReference type="EMBL" id="JBANAX010000015">
    <property type="protein sequence ID" value="KAL1225975.1"/>
    <property type="molecule type" value="Genomic_DNA"/>
</dbReference>
<name>A0ABD1C954_CARAN</name>
<evidence type="ECO:0000259" key="3">
    <source>
        <dbReference type="Pfam" id="PF23598"/>
    </source>
</evidence>
<evidence type="ECO:0000256" key="2">
    <source>
        <dbReference type="SAM" id="MobiDB-lite"/>
    </source>
</evidence>
<keyword evidence="5" id="KW-1185">Reference proteome</keyword>
<comment type="caution">
    <text evidence="4">The sequence shown here is derived from an EMBL/GenBank/DDBJ whole genome shotgun (WGS) entry which is preliminary data.</text>
</comment>
<feature type="region of interest" description="Disordered" evidence="2">
    <location>
        <begin position="326"/>
        <end position="378"/>
    </location>
</feature>
<dbReference type="Pfam" id="PF23598">
    <property type="entry name" value="LRR_14"/>
    <property type="match status" value="1"/>
</dbReference>
<feature type="domain" description="Disease resistance R13L4/SHOC-2-like LRR" evidence="3">
    <location>
        <begin position="149"/>
        <end position="320"/>
    </location>
</feature>
<dbReference type="PANTHER" id="PTHR47186">
    <property type="entry name" value="LEUCINE-RICH REPEAT-CONTAINING PROTEIN 57"/>
    <property type="match status" value="1"/>
</dbReference>
<accession>A0ABD1C954</accession>
<reference evidence="4 5" key="1">
    <citation type="submission" date="2024-04" db="EMBL/GenBank/DDBJ databases">
        <title>Genome assembly C_amara_ONT_v2.</title>
        <authorList>
            <person name="Yant L."/>
            <person name="Moore C."/>
            <person name="Slenker M."/>
        </authorList>
    </citation>
    <scope>NUCLEOTIDE SEQUENCE [LARGE SCALE GENOMIC DNA]</scope>
    <source>
        <tissue evidence="4">Leaf</tissue>
    </source>
</reference>
<dbReference type="InterPro" id="IPR032675">
    <property type="entry name" value="LRR_dom_sf"/>
</dbReference>
<dbReference type="PANTHER" id="PTHR47186:SF54">
    <property type="entry name" value="DISEASE RESISTANCE RPP13-LIKE PROTEIN 4"/>
    <property type="match status" value="1"/>
</dbReference>
<dbReference type="Proteomes" id="UP001558713">
    <property type="component" value="Unassembled WGS sequence"/>
</dbReference>
<feature type="region of interest" description="Disordered" evidence="2">
    <location>
        <begin position="22"/>
        <end position="97"/>
    </location>
</feature>
<evidence type="ECO:0000313" key="5">
    <source>
        <dbReference type="Proteomes" id="UP001558713"/>
    </source>
</evidence>
<sequence>MEPHVHSAVVHLAATVDLFKLYSSEESSKESSEGSTKGSWRGNSEGSTKGSWRGNSEGSTKGSLRGNSEGSTKGSSRGNSEGSTKGSSRGNSEGMLTMKRSSRGKVCLVKGSSLEQEAKTSVMKPEGLETIFNSSERYPDFTFKWFRKMDSLRVLYLGRWEQTATRHIEVESTKSLKDIKYLKNLRLASFQGISRIEQLENYICQLSKLVILDLKACYNLERLPEDIFLLKRLIYLDVSECYMLDGMPKGIAELSNLEVLKGFVISQSDDESKCAVKNLEKLRKLSITVNKRSFKVEKLMESLRDLKKLGSLKIAWGALFPKEESKKNEMIKEQVEKEEDGRNEEANLEEGNKHDEVNAESLKSDKVVEGEKKKSPST</sequence>